<dbReference type="EMBL" id="RAPN01000001">
    <property type="protein sequence ID" value="RKD89854.1"/>
    <property type="molecule type" value="Genomic_DNA"/>
</dbReference>
<keyword evidence="2" id="KW-1185">Reference proteome</keyword>
<evidence type="ECO:0000313" key="1">
    <source>
        <dbReference type="EMBL" id="RKD89854.1"/>
    </source>
</evidence>
<accession>A0A419W348</accession>
<sequence length="241" mass="28408">MNFVNPYLEIYYSPEHLWENYTLPFYKEIFWLFLKNLDNRLKGSRRRLNIVFLDSESATGILRFGSISENRVYLNSEDFERLDENSKRAVLLEIVFDSFMKLASENDWDKDIIQDAYQKSISGNLQFSYQTDFMSHRSHQARGCIELSLFGSAATLTAKVETTTPEEVLSIDLLTINEQIISRDKKIKEFGWYDESRFGLKFLNGELWILANIENRQSETIINPKKRTRANIELFLNSLYY</sequence>
<protein>
    <submittedName>
        <fullName evidence="1">Uncharacterized protein</fullName>
    </submittedName>
</protein>
<organism evidence="1 2">
    <name type="scientific">Mangrovibacterium diazotrophicum</name>
    <dbReference type="NCBI Taxonomy" id="1261403"/>
    <lineage>
        <taxon>Bacteria</taxon>
        <taxon>Pseudomonadati</taxon>
        <taxon>Bacteroidota</taxon>
        <taxon>Bacteroidia</taxon>
        <taxon>Marinilabiliales</taxon>
        <taxon>Prolixibacteraceae</taxon>
        <taxon>Mangrovibacterium</taxon>
    </lineage>
</organism>
<reference evidence="1 2" key="1">
    <citation type="submission" date="2018-09" db="EMBL/GenBank/DDBJ databases">
        <title>Genomic Encyclopedia of Archaeal and Bacterial Type Strains, Phase II (KMG-II): from individual species to whole genera.</title>
        <authorList>
            <person name="Goeker M."/>
        </authorList>
    </citation>
    <scope>NUCLEOTIDE SEQUENCE [LARGE SCALE GENOMIC DNA]</scope>
    <source>
        <strain evidence="1 2">DSM 27148</strain>
    </source>
</reference>
<name>A0A419W348_9BACT</name>
<proteinExistence type="predicted"/>
<dbReference type="AlphaFoldDB" id="A0A419W348"/>
<evidence type="ECO:0000313" key="2">
    <source>
        <dbReference type="Proteomes" id="UP000283387"/>
    </source>
</evidence>
<dbReference type="RefSeq" id="WP_120271302.1">
    <property type="nucleotide sequence ID" value="NZ_RAPN01000001.1"/>
</dbReference>
<dbReference type="OrthoDB" id="791816at2"/>
<comment type="caution">
    <text evidence="1">The sequence shown here is derived from an EMBL/GenBank/DDBJ whole genome shotgun (WGS) entry which is preliminary data.</text>
</comment>
<gene>
    <name evidence="1" type="ORF">BC643_0187</name>
</gene>
<dbReference type="Proteomes" id="UP000283387">
    <property type="component" value="Unassembled WGS sequence"/>
</dbReference>